<dbReference type="eggNOG" id="COG0577">
    <property type="taxonomic scope" value="Bacteria"/>
</dbReference>
<keyword evidence="9" id="KW-1185">Reference proteome</keyword>
<evidence type="ECO:0000259" key="7">
    <source>
        <dbReference type="Pfam" id="PF02687"/>
    </source>
</evidence>
<evidence type="ECO:0000256" key="6">
    <source>
        <dbReference type="SAM" id="Phobius"/>
    </source>
</evidence>
<protein>
    <recommendedName>
        <fullName evidence="7">ABC3 transporter permease C-terminal domain-containing protein</fullName>
    </recommendedName>
</protein>
<keyword evidence="5 6" id="KW-0472">Membrane</keyword>
<organism evidence="8 9">
    <name type="scientific">Paraglaciecola psychrophila 170</name>
    <dbReference type="NCBI Taxonomy" id="1129794"/>
    <lineage>
        <taxon>Bacteria</taxon>
        <taxon>Pseudomonadati</taxon>
        <taxon>Pseudomonadota</taxon>
        <taxon>Gammaproteobacteria</taxon>
        <taxon>Alteromonadales</taxon>
        <taxon>Alteromonadaceae</taxon>
        <taxon>Paraglaciecola</taxon>
    </lineage>
</organism>
<proteinExistence type="predicted"/>
<feature type="domain" description="ABC3 transporter permease C-terminal" evidence="7">
    <location>
        <begin position="2"/>
        <end position="91"/>
    </location>
</feature>
<keyword evidence="4 6" id="KW-1133">Transmembrane helix</keyword>
<feature type="transmembrane region" description="Helical" evidence="6">
    <location>
        <begin position="6"/>
        <end position="24"/>
    </location>
</feature>
<evidence type="ECO:0000256" key="4">
    <source>
        <dbReference type="ARBA" id="ARBA00022989"/>
    </source>
</evidence>
<comment type="subcellular location">
    <subcellularLocation>
        <location evidence="1">Cell membrane</location>
        <topology evidence="1">Multi-pass membrane protein</topology>
    </subcellularLocation>
</comment>
<dbReference type="PATRIC" id="fig|1129794.4.peg.2833"/>
<keyword evidence="3 6" id="KW-0812">Transmembrane</keyword>
<evidence type="ECO:0000256" key="1">
    <source>
        <dbReference type="ARBA" id="ARBA00004651"/>
    </source>
</evidence>
<dbReference type="Pfam" id="PF02687">
    <property type="entry name" value="FtsX"/>
    <property type="match status" value="1"/>
</dbReference>
<evidence type="ECO:0000256" key="5">
    <source>
        <dbReference type="ARBA" id="ARBA00023136"/>
    </source>
</evidence>
<accession>K7ALN7</accession>
<reference evidence="8 9" key="1">
    <citation type="journal article" date="2013" name="Genome Announc.">
        <title>Complete Genome Sequence of Glaciecola psychrophila Strain 170T.</title>
        <authorList>
            <person name="Yin J."/>
            <person name="Chen J."/>
            <person name="Liu G."/>
            <person name="Yu Y."/>
            <person name="Song L."/>
            <person name="Wang X."/>
            <person name="Qu X."/>
        </authorList>
    </citation>
    <scope>NUCLEOTIDE SEQUENCE [LARGE SCALE GENOMIC DNA]</scope>
    <source>
        <strain evidence="8 9">170</strain>
    </source>
</reference>
<dbReference type="HOGENOM" id="CLU_2331205_0_0_6"/>
<feature type="transmembrane region" description="Helical" evidence="6">
    <location>
        <begin position="68"/>
        <end position="88"/>
    </location>
</feature>
<dbReference type="Proteomes" id="UP000011864">
    <property type="component" value="Chromosome"/>
</dbReference>
<evidence type="ECO:0000313" key="9">
    <source>
        <dbReference type="Proteomes" id="UP000011864"/>
    </source>
</evidence>
<keyword evidence="2" id="KW-1003">Cell membrane</keyword>
<dbReference type="EMBL" id="CP003837">
    <property type="protein sequence ID" value="AGH44957.1"/>
    <property type="molecule type" value="Genomic_DNA"/>
</dbReference>
<dbReference type="GO" id="GO:0005886">
    <property type="term" value="C:plasma membrane"/>
    <property type="evidence" value="ECO:0007669"/>
    <property type="project" value="UniProtKB-SubCell"/>
</dbReference>
<dbReference type="AlphaFoldDB" id="K7ALN7"/>
<dbReference type="InterPro" id="IPR003838">
    <property type="entry name" value="ABC3_permease_C"/>
</dbReference>
<sequence length="98" mass="10463">MEVLRALGAKAHVIILLIGAEALLPKTVGSLAGYLLITLGLLLGQPLLEQQFAFYISPYVDFASVAHFFFIAACAAILLSFIPAVVAYKKSLLSGLKQ</sequence>
<dbReference type="KEGG" id="gps:C427_2848"/>
<evidence type="ECO:0000313" key="8">
    <source>
        <dbReference type="EMBL" id="AGH44957.1"/>
    </source>
</evidence>
<evidence type="ECO:0000256" key="3">
    <source>
        <dbReference type="ARBA" id="ARBA00022692"/>
    </source>
</evidence>
<name>K7ALN7_9ALTE</name>
<dbReference type="STRING" id="1129794.C427_2848"/>
<evidence type="ECO:0000256" key="2">
    <source>
        <dbReference type="ARBA" id="ARBA00022475"/>
    </source>
</evidence>
<gene>
    <name evidence="8" type="ORF">C427_2848</name>
</gene>